<reference evidence="1" key="2">
    <citation type="journal article" date="2015" name="Fish Shellfish Immunol.">
        <title>Early steps in the European eel (Anguilla anguilla)-Vibrio vulnificus interaction in the gills: Role of the RtxA13 toxin.</title>
        <authorList>
            <person name="Callol A."/>
            <person name="Pajuelo D."/>
            <person name="Ebbesson L."/>
            <person name="Teles M."/>
            <person name="MacKenzie S."/>
            <person name="Amaro C."/>
        </authorList>
    </citation>
    <scope>NUCLEOTIDE SEQUENCE</scope>
</reference>
<dbReference type="AlphaFoldDB" id="A0A0E9Q9S1"/>
<sequence length="56" mass="6735">MECYQMYAIFLTFITCSKKKAVRYIVLQSLQLYKNQQNICELQNDDIVVCLYNLIY</sequence>
<protein>
    <submittedName>
        <fullName evidence="1">Uncharacterized protein</fullName>
    </submittedName>
</protein>
<organism evidence="1">
    <name type="scientific">Anguilla anguilla</name>
    <name type="common">European freshwater eel</name>
    <name type="synonym">Muraena anguilla</name>
    <dbReference type="NCBI Taxonomy" id="7936"/>
    <lineage>
        <taxon>Eukaryota</taxon>
        <taxon>Metazoa</taxon>
        <taxon>Chordata</taxon>
        <taxon>Craniata</taxon>
        <taxon>Vertebrata</taxon>
        <taxon>Euteleostomi</taxon>
        <taxon>Actinopterygii</taxon>
        <taxon>Neopterygii</taxon>
        <taxon>Teleostei</taxon>
        <taxon>Anguilliformes</taxon>
        <taxon>Anguillidae</taxon>
        <taxon>Anguilla</taxon>
    </lineage>
</organism>
<reference evidence="1" key="1">
    <citation type="submission" date="2014-11" db="EMBL/GenBank/DDBJ databases">
        <authorList>
            <person name="Amaro Gonzalez C."/>
        </authorList>
    </citation>
    <scope>NUCLEOTIDE SEQUENCE</scope>
</reference>
<proteinExistence type="predicted"/>
<evidence type="ECO:0000313" key="1">
    <source>
        <dbReference type="EMBL" id="JAH13636.1"/>
    </source>
</evidence>
<dbReference type="EMBL" id="GBXM01094941">
    <property type="protein sequence ID" value="JAH13636.1"/>
    <property type="molecule type" value="Transcribed_RNA"/>
</dbReference>
<accession>A0A0E9Q9S1</accession>
<name>A0A0E9Q9S1_ANGAN</name>